<feature type="domain" description="Resolvase HTH" evidence="1">
    <location>
        <begin position="10"/>
        <end position="48"/>
    </location>
</feature>
<accession>A0A918E972</accession>
<evidence type="ECO:0000259" key="1">
    <source>
        <dbReference type="Pfam" id="PF02796"/>
    </source>
</evidence>
<dbReference type="Pfam" id="PF02796">
    <property type="entry name" value="HTH_7"/>
    <property type="match status" value="1"/>
</dbReference>
<evidence type="ECO:0000313" key="3">
    <source>
        <dbReference type="Proteomes" id="UP000660745"/>
    </source>
</evidence>
<reference evidence="2" key="2">
    <citation type="submission" date="2020-09" db="EMBL/GenBank/DDBJ databases">
        <authorList>
            <person name="Sun Q."/>
            <person name="Zhou Y."/>
        </authorList>
    </citation>
    <scope>NUCLEOTIDE SEQUENCE</scope>
    <source>
        <strain evidence="2">CGMCC 4.7430</strain>
    </source>
</reference>
<proteinExistence type="predicted"/>
<protein>
    <recommendedName>
        <fullName evidence="1">Resolvase HTH domain-containing protein</fullName>
    </recommendedName>
</protein>
<dbReference type="AlphaFoldDB" id="A0A918E972"/>
<gene>
    <name evidence="2" type="ORF">GCM10012278_69770</name>
</gene>
<name>A0A918E972_9ACTN</name>
<organism evidence="2 3">
    <name type="scientific">Nonomuraea glycinis</name>
    <dbReference type="NCBI Taxonomy" id="2047744"/>
    <lineage>
        <taxon>Bacteria</taxon>
        <taxon>Bacillati</taxon>
        <taxon>Actinomycetota</taxon>
        <taxon>Actinomycetes</taxon>
        <taxon>Streptosporangiales</taxon>
        <taxon>Streptosporangiaceae</taxon>
        <taxon>Nonomuraea</taxon>
    </lineage>
</organism>
<dbReference type="SUPFAM" id="SSF46689">
    <property type="entry name" value="Homeodomain-like"/>
    <property type="match status" value="1"/>
</dbReference>
<dbReference type="InterPro" id="IPR009057">
    <property type="entry name" value="Homeodomain-like_sf"/>
</dbReference>
<evidence type="ECO:0000313" key="2">
    <source>
        <dbReference type="EMBL" id="GGP14345.1"/>
    </source>
</evidence>
<dbReference type="Proteomes" id="UP000660745">
    <property type="component" value="Unassembled WGS sequence"/>
</dbReference>
<reference evidence="2" key="1">
    <citation type="journal article" date="2014" name="Int. J. Syst. Evol. Microbiol.">
        <title>Complete genome sequence of Corynebacterium casei LMG S-19264T (=DSM 44701T), isolated from a smear-ripened cheese.</title>
        <authorList>
            <consortium name="US DOE Joint Genome Institute (JGI-PGF)"/>
            <person name="Walter F."/>
            <person name="Albersmeier A."/>
            <person name="Kalinowski J."/>
            <person name="Ruckert C."/>
        </authorList>
    </citation>
    <scope>NUCLEOTIDE SEQUENCE</scope>
    <source>
        <strain evidence="2">CGMCC 4.7430</strain>
    </source>
</reference>
<comment type="caution">
    <text evidence="2">The sequence shown here is derived from an EMBL/GenBank/DDBJ whole genome shotgun (WGS) entry which is preliminary data.</text>
</comment>
<sequence>MPRCRQEKTGRPRVIGSAEPATLRRLVGDGVSITEAARTLTIGRSTAYGVPVER</sequence>
<dbReference type="InterPro" id="IPR006120">
    <property type="entry name" value="Resolvase_HTH_dom"/>
</dbReference>
<dbReference type="GO" id="GO:0000150">
    <property type="term" value="F:DNA strand exchange activity"/>
    <property type="evidence" value="ECO:0007669"/>
    <property type="project" value="InterPro"/>
</dbReference>
<dbReference type="Gene3D" id="1.10.10.60">
    <property type="entry name" value="Homeodomain-like"/>
    <property type="match status" value="1"/>
</dbReference>
<dbReference type="GO" id="GO:0003677">
    <property type="term" value="F:DNA binding"/>
    <property type="evidence" value="ECO:0007669"/>
    <property type="project" value="InterPro"/>
</dbReference>
<dbReference type="EMBL" id="BMNK01000016">
    <property type="protein sequence ID" value="GGP14345.1"/>
    <property type="molecule type" value="Genomic_DNA"/>
</dbReference>
<keyword evidence="3" id="KW-1185">Reference proteome</keyword>